<accession>A0A388TII8</accession>
<organism evidence="3 4">
    <name type="scientific">Candidatus Termititenax persephonae</name>
    <dbReference type="NCBI Taxonomy" id="2218525"/>
    <lineage>
        <taxon>Bacteria</taxon>
        <taxon>Bacillati</taxon>
        <taxon>Candidatus Margulisiibacteriota</taxon>
        <taxon>Candidatus Termititenacia</taxon>
        <taxon>Candidatus Termititenacales</taxon>
        <taxon>Candidatus Termititenacaceae</taxon>
        <taxon>Candidatus Termititenax</taxon>
    </lineage>
</organism>
<name>A0A388TII8_9BACT</name>
<dbReference type="EMBL" id="BGZO01000046">
    <property type="protein sequence ID" value="GBR76760.1"/>
    <property type="molecule type" value="Genomic_DNA"/>
</dbReference>
<dbReference type="InterPro" id="IPR008988">
    <property type="entry name" value="Transcriptional_repressor_C"/>
</dbReference>
<keyword evidence="4" id="KW-1185">Reference proteome</keyword>
<keyword evidence="1" id="KW-0408">Iron</keyword>
<dbReference type="InterPro" id="IPR038157">
    <property type="entry name" value="FeoA_core_dom"/>
</dbReference>
<dbReference type="Pfam" id="PF04023">
    <property type="entry name" value="FeoA"/>
    <property type="match status" value="1"/>
</dbReference>
<dbReference type="PANTHER" id="PTHR42954">
    <property type="entry name" value="FE(2+) TRANSPORT PROTEIN A"/>
    <property type="match status" value="1"/>
</dbReference>
<dbReference type="AlphaFoldDB" id="A0A388TII8"/>
<evidence type="ECO:0000259" key="2">
    <source>
        <dbReference type="SMART" id="SM00899"/>
    </source>
</evidence>
<comment type="caution">
    <text evidence="3">The sequence shown here is derived from an EMBL/GenBank/DDBJ whole genome shotgun (WGS) entry which is preliminary data.</text>
</comment>
<feature type="domain" description="Ferrous iron transporter FeoA-like" evidence="2">
    <location>
        <begin position="1"/>
        <end position="76"/>
    </location>
</feature>
<proteinExistence type="predicted"/>
<dbReference type="PANTHER" id="PTHR42954:SF2">
    <property type="entry name" value="FE(2+) TRANSPORT PROTEIN A"/>
    <property type="match status" value="1"/>
</dbReference>
<dbReference type="InterPro" id="IPR007167">
    <property type="entry name" value="Fe-transptr_FeoA-like"/>
</dbReference>
<sequence length="77" mass="8600">MLLTELDSQQKACITKIKRQGGSDIVSRLVDMGLVKGVKLELIRRAPLGDPIEIKAGNFLLLSLRREEAEIIEVEKL</sequence>
<evidence type="ECO:0000256" key="1">
    <source>
        <dbReference type="ARBA" id="ARBA00023004"/>
    </source>
</evidence>
<evidence type="ECO:0000313" key="3">
    <source>
        <dbReference type="EMBL" id="GBR76760.1"/>
    </source>
</evidence>
<dbReference type="Gene3D" id="2.30.30.90">
    <property type="match status" value="1"/>
</dbReference>
<protein>
    <submittedName>
        <fullName evidence="3">Ferrous iron transport protein A</fullName>
    </submittedName>
</protein>
<gene>
    <name evidence="3" type="primary">feoA</name>
    <name evidence="3" type="ORF">NO2_1257</name>
</gene>
<dbReference type="GO" id="GO:0046914">
    <property type="term" value="F:transition metal ion binding"/>
    <property type="evidence" value="ECO:0007669"/>
    <property type="project" value="InterPro"/>
</dbReference>
<dbReference type="Proteomes" id="UP000275925">
    <property type="component" value="Unassembled WGS sequence"/>
</dbReference>
<dbReference type="SUPFAM" id="SSF50037">
    <property type="entry name" value="C-terminal domain of transcriptional repressors"/>
    <property type="match status" value="1"/>
</dbReference>
<dbReference type="InterPro" id="IPR052713">
    <property type="entry name" value="FeoA"/>
</dbReference>
<evidence type="ECO:0000313" key="4">
    <source>
        <dbReference type="Proteomes" id="UP000275925"/>
    </source>
</evidence>
<dbReference type="SMART" id="SM00899">
    <property type="entry name" value="FeoA"/>
    <property type="match status" value="1"/>
</dbReference>
<reference evidence="3 4" key="1">
    <citation type="journal article" date="2019" name="ISME J.">
        <title>Genome analyses of uncultured TG2/ZB3 bacteria in 'Margulisbacteria' specifically attached to ectosymbiotic spirochetes of protists in the termite gut.</title>
        <authorList>
            <person name="Utami Y.D."/>
            <person name="Kuwahara H."/>
            <person name="Igai K."/>
            <person name="Murakami T."/>
            <person name="Sugaya K."/>
            <person name="Morikawa T."/>
            <person name="Nagura Y."/>
            <person name="Yuki M."/>
            <person name="Deevong P."/>
            <person name="Inoue T."/>
            <person name="Kihara K."/>
            <person name="Lo N."/>
            <person name="Yamada A."/>
            <person name="Ohkuma M."/>
            <person name="Hongoh Y."/>
        </authorList>
    </citation>
    <scope>NUCLEOTIDE SEQUENCE [LARGE SCALE GENOMIC DNA]</scope>
    <source>
        <strain evidence="3">NkOx7-02</strain>
    </source>
</reference>